<evidence type="ECO:0000256" key="4">
    <source>
        <dbReference type="ARBA" id="ARBA00022692"/>
    </source>
</evidence>
<evidence type="ECO:0000256" key="9">
    <source>
        <dbReference type="ARBA" id="ARBA00023098"/>
    </source>
</evidence>
<feature type="transmembrane region" description="Helical" evidence="13">
    <location>
        <begin position="109"/>
        <end position="127"/>
    </location>
</feature>
<feature type="transmembrane region" description="Helical" evidence="13">
    <location>
        <begin position="190"/>
        <end position="211"/>
    </location>
</feature>
<keyword evidence="5" id="KW-0276">Fatty acid metabolism</keyword>
<evidence type="ECO:0000256" key="3">
    <source>
        <dbReference type="ARBA" id="ARBA00022516"/>
    </source>
</evidence>
<evidence type="ECO:0000259" key="14">
    <source>
        <dbReference type="Pfam" id="PF00487"/>
    </source>
</evidence>
<evidence type="ECO:0000256" key="8">
    <source>
        <dbReference type="ARBA" id="ARBA00023004"/>
    </source>
</evidence>
<dbReference type="GO" id="GO:0006636">
    <property type="term" value="P:unsaturated fatty acid biosynthetic process"/>
    <property type="evidence" value="ECO:0007669"/>
    <property type="project" value="TreeGrafter"/>
</dbReference>
<organism evidence="15 16">
    <name type="scientific">Acanthoscelides obtectus</name>
    <name type="common">Bean weevil</name>
    <name type="synonym">Bruchus obtectus</name>
    <dbReference type="NCBI Taxonomy" id="200917"/>
    <lineage>
        <taxon>Eukaryota</taxon>
        <taxon>Metazoa</taxon>
        <taxon>Ecdysozoa</taxon>
        <taxon>Arthropoda</taxon>
        <taxon>Hexapoda</taxon>
        <taxon>Insecta</taxon>
        <taxon>Pterygota</taxon>
        <taxon>Neoptera</taxon>
        <taxon>Endopterygota</taxon>
        <taxon>Coleoptera</taxon>
        <taxon>Polyphaga</taxon>
        <taxon>Cucujiformia</taxon>
        <taxon>Chrysomeloidea</taxon>
        <taxon>Chrysomelidae</taxon>
        <taxon>Bruchinae</taxon>
        <taxon>Bruchini</taxon>
        <taxon>Acanthoscelides</taxon>
    </lineage>
</organism>
<keyword evidence="4 12" id="KW-0812">Transmembrane</keyword>
<evidence type="ECO:0000256" key="1">
    <source>
        <dbReference type="ARBA" id="ARBA00004141"/>
    </source>
</evidence>
<comment type="subcellular location">
    <subcellularLocation>
        <location evidence="1">Membrane</location>
        <topology evidence="1">Multi-pass membrane protein</topology>
    </subcellularLocation>
</comment>
<gene>
    <name evidence="15" type="ORF">ACAOBT_LOCUS19624</name>
</gene>
<dbReference type="EMBL" id="CAKOFQ010007086">
    <property type="protein sequence ID" value="CAH1990381.1"/>
    <property type="molecule type" value="Genomic_DNA"/>
</dbReference>
<keyword evidence="7 12" id="KW-0560">Oxidoreductase</keyword>
<dbReference type="GO" id="GO:0005506">
    <property type="term" value="F:iron ion binding"/>
    <property type="evidence" value="ECO:0007669"/>
    <property type="project" value="TreeGrafter"/>
</dbReference>
<keyword evidence="8" id="KW-0408">Iron</keyword>
<dbReference type="PANTHER" id="PTHR11351">
    <property type="entry name" value="ACYL-COA DESATURASE"/>
    <property type="match status" value="1"/>
</dbReference>
<evidence type="ECO:0000256" key="5">
    <source>
        <dbReference type="ARBA" id="ARBA00022832"/>
    </source>
</evidence>
<feature type="transmembrane region" description="Helical" evidence="13">
    <location>
        <begin position="223"/>
        <end position="243"/>
    </location>
</feature>
<evidence type="ECO:0000256" key="2">
    <source>
        <dbReference type="ARBA" id="ARBA00009295"/>
    </source>
</evidence>
<dbReference type="Pfam" id="PF00487">
    <property type="entry name" value="FA_desaturase"/>
    <property type="match status" value="1"/>
</dbReference>
<keyword evidence="6 13" id="KW-1133">Transmembrane helix</keyword>
<keyword evidence="16" id="KW-1185">Reference proteome</keyword>
<dbReference type="InterPro" id="IPR005804">
    <property type="entry name" value="FA_desaturase_dom"/>
</dbReference>
<name>A0A9P0L9D9_ACAOB</name>
<evidence type="ECO:0000256" key="7">
    <source>
        <dbReference type="ARBA" id="ARBA00023002"/>
    </source>
</evidence>
<dbReference type="PANTHER" id="PTHR11351:SF92">
    <property type="entry name" value="ACYL-COA DESATURASE 2-LIKE PROTEIN"/>
    <property type="match status" value="1"/>
</dbReference>
<evidence type="ECO:0000256" key="10">
    <source>
        <dbReference type="ARBA" id="ARBA00023136"/>
    </source>
</evidence>
<proteinExistence type="inferred from homology"/>
<dbReference type="InterPro" id="IPR015876">
    <property type="entry name" value="Acyl-CoA_DS"/>
</dbReference>
<keyword evidence="9" id="KW-0443">Lipid metabolism</keyword>
<accession>A0A9P0L9D9</accession>
<evidence type="ECO:0000313" key="15">
    <source>
        <dbReference type="EMBL" id="CAH1990381.1"/>
    </source>
</evidence>
<evidence type="ECO:0000256" key="11">
    <source>
        <dbReference type="ARBA" id="ARBA00023160"/>
    </source>
</evidence>
<evidence type="ECO:0000313" key="16">
    <source>
        <dbReference type="Proteomes" id="UP001152888"/>
    </source>
</evidence>
<evidence type="ECO:0000256" key="12">
    <source>
        <dbReference type="RuleBase" id="RU000581"/>
    </source>
</evidence>
<comment type="similarity">
    <text evidence="2 12">Belongs to the fatty acid desaturase type 1 family.</text>
</comment>
<comment type="caution">
    <text evidence="15">The sequence shown here is derived from an EMBL/GenBank/DDBJ whole genome shotgun (WGS) entry which is preliminary data.</text>
</comment>
<keyword evidence="10 13" id="KW-0472">Membrane</keyword>
<sequence>MTAQNINKIDKTSDTANVSVTAQHEQGSDNKKIGTDYSFKREIIWKVAFFYATIYLLGFYGLYRTLFYSSRLTMIYSIMIGVASQVGINMGAHRLYAHKAFKAKLPLRIVLNMLQTLAGMYSTYYWVRDHRLHHKYSDTDADLHNSNRGFFFSHCGWLMSKKHPAVREYGKTIDMSDLKADKVIMFQKKYYLPIYIFLSSLVVAVPVWLWNETLTNSILSSHFFRWILYLNITMCVNSWAHFFGTKPYDKYIRPIESNLLSFLIVGEGWHNYHHTFPWDYQAAEYGLHYSLTTFLIELSSYLGLAHDLKSASQQTVEKRRLRTGNVPLKGQPIDYNSNGNNNNNRFLLRYTL</sequence>
<dbReference type="Proteomes" id="UP001152888">
    <property type="component" value="Unassembled WGS sequence"/>
</dbReference>
<evidence type="ECO:0000256" key="6">
    <source>
        <dbReference type="ARBA" id="ARBA00022989"/>
    </source>
</evidence>
<dbReference type="AlphaFoldDB" id="A0A9P0L9D9"/>
<comment type="cofactor">
    <cofactor evidence="12">
        <name>Fe(2+)</name>
        <dbReference type="ChEBI" id="CHEBI:29033"/>
    </cofactor>
</comment>
<feature type="transmembrane region" description="Helical" evidence="13">
    <location>
        <begin position="75"/>
        <end position="97"/>
    </location>
</feature>
<dbReference type="CDD" id="cd03505">
    <property type="entry name" value="Delta9-FADS-like"/>
    <property type="match status" value="1"/>
</dbReference>
<dbReference type="GO" id="GO:0004768">
    <property type="term" value="F:stearoyl-CoA 9-desaturase activity"/>
    <property type="evidence" value="ECO:0007669"/>
    <property type="project" value="TreeGrafter"/>
</dbReference>
<dbReference type="PRINTS" id="PR00075">
    <property type="entry name" value="FACDDSATRASE"/>
</dbReference>
<keyword evidence="11 12" id="KW-0275">Fatty acid biosynthesis</keyword>
<feature type="transmembrane region" description="Helical" evidence="13">
    <location>
        <begin position="43"/>
        <end position="63"/>
    </location>
</feature>
<reference evidence="15" key="1">
    <citation type="submission" date="2022-03" db="EMBL/GenBank/DDBJ databases">
        <authorList>
            <person name="Sayadi A."/>
        </authorList>
    </citation>
    <scope>NUCLEOTIDE SEQUENCE</scope>
</reference>
<feature type="domain" description="Fatty acid desaturase" evidence="14">
    <location>
        <begin position="73"/>
        <end position="277"/>
    </location>
</feature>
<dbReference type="GO" id="GO:0005789">
    <property type="term" value="C:endoplasmic reticulum membrane"/>
    <property type="evidence" value="ECO:0007669"/>
    <property type="project" value="TreeGrafter"/>
</dbReference>
<protein>
    <recommendedName>
        <fullName evidence="14">Fatty acid desaturase domain-containing protein</fullName>
    </recommendedName>
</protein>
<keyword evidence="3 12" id="KW-0444">Lipid biosynthesis</keyword>
<dbReference type="OrthoDB" id="10260134at2759"/>
<evidence type="ECO:0000256" key="13">
    <source>
        <dbReference type="SAM" id="Phobius"/>
    </source>
</evidence>
<comment type="domain">
    <text evidence="12">The histidine box domains are involved in binding the catalytic metal ions.</text>
</comment>